<feature type="domain" description="HMG box" evidence="5">
    <location>
        <begin position="96"/>
        <end position="165"/>
    </location>
</feature>
<feature type="DNA-binding region" description="HMG box" evidence="3">
    <location>
        <begin position="96"/>
        <end position="165"/>
    </location>
</feature>
<keyword evidence="1 3" id="KW-0238">DNA-binding</keyword>
<dbReference type="PANTHER" id="PTHR10270:SF161">
    <property type="entry name" value="SEX-DETERMINING REGION Y PROTEIN"/>
    <property type="match status" value="1"/>
</dbReference>
<evidence type="ECO:0000259" key="5">
    <source>
        <dbReference type="PROSITE" id="PS50118"/>
    </source>
</evidence>
<evidence type="ECO:0000313" key="6">
    <source>
        <dbReference type="EMBL" id="KIO01356.1"/>
    </source>
</evidence>
<dbReference type="GO" id="GO:0030154">
    <property type="term" value="P:cell differentiation"/>
    <property type="evidence" value="ECO:0007669"/>
    <property type="project" value="TreeGrafter"/>
</dbReference>
<evidence type="ECO:0000313" key="7">
    <source>
        <dbReference type="Proteomes" id="UP000054217"/>
    </source>
</evidence>
<dbReference type="GO" id="GO:0000978">
    <property type="term" value="F:RNA polymerase II cis-regulatory region sequence-specific DNA binding"/>
    <property type="evidence" value="ECO:0007669"/>
    <property type="project" value="TreeGrafter"/>
</dbReference>
<feature type="compositionally biased region" description="Basic residues" evidence="4">
    <location>
        <begin position="81"/>
        <end position="92"/>
    </location>
</feature>
<feature type="compositionally biased region" description="Polar residues" evidence="4">
    <location>
        <begin position="35"/>
        <end position="48"/>
    </location>
</feature>
<dbReference type="HOGENOM" id="CLU_026247_0_0_1"/>
<dbReference type="InterPro" id="IPR036910">
    <property type="entry name" value="HMG_box_dom_sf"/>
</dbReference>
<dbReference type="SMART" id="SM00398">
    <property type="entry name" value="HMG"/>
    <property type="match status" value="1"/>
</dbReference>
<dbReference type="OrthoDB" id="6247875at2759"/>
<dbReference type="Pfam" id="PF00505">
    <property type="entry name" value="HMG_box"/>
    <property type="match status" value="1"/>
</dbReference>
<dbReference type="AlphaFoldDB" id="A0A0C3P1J1"/>
<dbReference type="EMBL" id="KN831988">
    <property type="protein sequence ID" value="KIO01356.1"/>
    <property type="molecule type" value="Genomic_DNA"/>
</dbReference>
<reference evidence="6 7" key="1">
    <citation type="submission" date="2014-04" db="EMBL/GenBank/DDBJ databases">
        <authorList>
            <consortium name="DOE Joint Genome Institute"/>
            <person name="Kuo A."/>
            <person name="Kohler A."/>
            <person name="Costa M.D."/>
            <person name="Nagy L.G."/>
            <person name="Floudas D."/>
            <person name="Copeland A."/>
            <person name="Barry K.W."/>
            <person name="Cichocki N."/>
            <person name="Veneault-Fourrey C."/>
            <person name="LaButti K."/>
            <person name="Lindquist E.A."/>
            <person name="Lipzen A."/>
            <person name="Lundell T."/>
            <person name="Morin E."/>
            <person name="Murat C."/>
            <person name="Sun H."/>
            <person name="Tunlid A."/>
            <person name="Henrissat B."/>
            <person name="Grigoriev I.V."/>
            <person name="Hibbett D.S."/>
            <person name="Martin F."/>
            <person name="Nordberg H.P."/>
            <person name="Cantor M.N."/>
            <person name="Hua S.X."/>
        </authorList>
    </citation>
    <scope>NUCLEOTIDE SEQUENCE [LARGE SCALE GENOMIC DNA]</scope>
    <source>
        <strain evidence="6 7">Marx 270</strain>
    </source>
</reference>
<sequence length="539" mass="58271">MPPTRLSSYRRRSSLAVPTSSHIKPGIYGAPSPSPRSVTFAPNVTPVTFSDPLSLDTSTAESSSPTSHIFPPSDSPAPPPARRRAPPGKRRSLGYIPRPPNAFMLFRADFVRQKHVPGSIETNHGSLSKIIGNCWRALPLEEKRVWEIRAKKAKEEHSAMYPGYRFRPVHNKDKAKKKAKPPVAPEDEERCEAVAQLLLEGKKGDELAAAIRKLGDKADQTALPPAPAYPYRRPSSVPLPDGPLHPIALPALPFLQLGSRSGSPVGNISRSARFILGHRRSSSVQPIPSKPWGILDHMAPLHHHDMSSLPDVDSTLFDPAFFDAGFSFQPHTESSFNMGEMYSVPPHAHSPGEFPLNGSVEVSPKDAAPFPVTSCDTSSLPQYTSMAMTTSSPLAMTPNSIPMSMSMGVASDMSMSLPMSMPGVDMDPLTWLGSSMTDVVDVADFSHSQPSSTYSGSPATSDVSLPTVVAPKPQPAFQQQVDTDIFEGWGDVVGNDPVELATQGQPEMEQSQHIQDGFSGLFANEFDGGAFEYVTTQAF</sequence>
<dbReference type="InParanoid" id="A0A0C3P1J1"/>
<dbReference type="Gene3D" id="1.10.30.10">
    <property type="entry name" value="High mobility group box domain"/>
    <property type="match status" value="1"/>
</dbReference>
<keyword evidence="3" id="KW-0539">Nucleus</keyword>
<evidence type="ECO:0000256" key="4">
    <source>
        <dbReference type="SAM" id="MobiDB-lite"/>
    </source>
</evidence>
<dbReference type="GO" id="GO:0001228">
    <property type="term" value="F:DNA-binding transcription activator activity, RNA polymerase II-specific"/>
    <property type="evidence" value="ECO:0007669"/>
    <property type="project" value="TreeGrafter"/>
</dbReference>
<dbReference type="STRING" id="870435.A0A0C3P1J1"/>
<accession>A0A0C3P1J1</accession>
<proteinExistence type="predicted"/>
<reference evidence="7" key="2">
    <citation type="submission" date="2015-01" db="EMBL/GenBank/DDBJ databases">
        <title>Evolutionary Origins and Diversification of the Mycorrhizal Mutualists.</title>
        <authorList>
            <consortium name="DOE Joint Genome Institute"/>
            <consortium name="Mycorrhizal Genomics Consortium"/>
            <person name="Kohler A."/>
            <person name="Kuo A."/>
            <person name="Nagy L.G."/>
            <person name="Floudas D."/>
            <person name="Copeland A."/>
            <person name="Barry K.W."/>
            <person name="Cichocki N."/>
            <person name="Veneault-Fourrey C."/>
            <person name="LaButti K."/>
            <person name="Lindquist E.A."/>
            <person name="Lipzen A."/>
            <person name="Lundell T."/>
            <person name="Morin E."/>
            <person name="Murat C."/>
            <person name="Riley R."/>
            <person name="Ohm R."/>
            <person name="Sun H."/>
            <person name="Tunlid A."/>
            <person name="Henrissat B."/>
            <person name="Grigoriev I.V."/>
            <person name="Hibbett D.S."/>
            <person name="Martin F."/>
        </authorList>
    </citation>
    <scope>NUCLEOTIDE SEQUENCE [LARGE SCALE GENOMIC DNA]</scope>
    <source>
        <strain evidence="7">Marx 270</strain>
    </source>
</reference>
<evidence type="ECO:0000256" key="1">
    <source>
        <dbReference type="ARBA" id="ARBA00023125"/>
    </source>
</evidence>
<organism evidence="6 7">
    <name type="scientific">Pisolithus tinctorius Marx 270</name>
    <dbReference type="NCBI Taxonomy" id="870435"/>
    <lineage>
        <taxon>Eukaryota</taxon>
        <taxon>Fungi</taxon>
        <taxon>Dikarya</taxon>
        <taxon>Basidiomycota</taxon>
        <taxon>Agaricomycotina</taxon>
        <taxon>Agaricomycetes</taxon>
        <taxon>Agaricomycetidae</taxon>
        <taxon>Boletales</taxon>
        <taxon>Sclerodermatineae</taxon>
        <taxon>Pisolithaceae</taxon>
        <taxon>Pisolithus</taxon>
    </lineage>
</organism>
<dbReference type="CDD" id="cd01389">
    <property type="entry name" value="HMG-box_ROX1-like"/>
    <property type="match status" value="1"/>
</dbReference>
<feature type="region of interest" description="Disordered" evidence="4">
    <location>
        <begin position="1"/>
        <end position="95"/>
    </location>
</feature>
<dbReference type="PANTHER" id="PTHR10270">
    <property type="entry name" value="SOX TRANSCRIPTION FACTOR"/>
    <property type="match status" value="1"/>
</dbReference>
<dbReference type="Proteomes" id="UP000054217">
    <property type="component" value="Unassembled WGS sequence"/>
</dbReference>
<feature type="compositionally biased region" description="Polar residues" evidence="4">
    <location>
        <begin position="55"/>
        <end position="67"/>
    </location>
</feature>
<name>A0A0C3P1J1_PISTI</name>
<keyword evidence="7" id="KW-1185">Reference proteome</keyword>
<evidence type="ECO:0000256" key="2">
    <source>
        <dbReference type="ARBA" id="ARBA00023163"/>
    </source>
</evidence>
<dbReference type="InterPro" id="IPR009071">
    <property type="entry name" value="HMG_box_dom"/>
</dbReference>
<dbReference type="PROSITE" id="PS50118">
    <property type="entry name" value="HMG_BOX_2"/>
    <property type="match status" value="1"/>
</dbReference>
<protein>
    <recommendedName>
        <fullName evidence="5">HMG box domain-containing protein</fullName>
    </recommendedName>
</protein>
<gene>
    <name evidence="6" type="ORF">M404DRAFT_1003059</name>
</gene>
<keyword evidence="2" id="KW-0804">Transcription</keyword>
<dbReference type="InterPro" id="IPR050140">
    <property type="entry name" value="SRY-related_HMG-box_TF-like"/>
</dbReference>
<dbReference type="SUPFAM" id="SSF47095">
    <property type="entry name" value="HMG-box"/>
    <property type="match status" value="1"/>
</dbReference>
<evidence type="ECO:0000256" key="3">
    <source>
        <dbReference type="PROSITE-ProRule" id="PRU00267"/>
    </source>
</evidence>
<dbReference type="GO" id="GO:0005634">
    <property type="term" value="C:nucleus"/>
    <property type="evidence" value="ECO:0007669"/>
    <property type="project" value="UniProtKB-UniRule"/>
</dbReference>